<evidence type="ECO:0000259" key="2">
    <source>
        <dbReference type="Pfam" id="PF00561"/>
    </source>
</evidence>
<protein>
    <submittedName>
        <fullName evidence="3">Alpha/beta hydrolase</fullName>
    </submittedName>
</protein>
<dbReference type="PANTHER" id="PTHR43798:SF33">
    <property type="entry name" value="HYDROLASE, PUTATIVE (AFU_ORTHOLOGUE AFUA_2G14860)-RELATED"/>
    <property type="match status" value="1"/>
</dbReference>
<dbReference type="PRINTS" id="PR00412">
    <property type="entry name" value="EPOXHYDRLASE"/>
</dbReference>
<gene>
    <name evidence="3" type="ORF">F0U60_34100</name>
</gene>
<evidence type="ECO:0000256" key="1">
    <source>
        <dbReference type="SAM" id="MobiDB-lite"/>
    </source>
</evidence>
<feature type="domain" description="AB hydrolase-1" evidence="2">
    <location>
        <begin position="25"/>
        <end position="129"/>
    </location>
</feature>
<dbReference type="Pfam" id="PF00561">
    <property type="entry name" value="Abhydrolase_1"/>
    <property type="match status" value="1"/>
</dbReference>
<keyword evidence="4" id="KW-1185">Reference proteome</keyword>
<dbReference type="SUPFAM" id="SSF53474">
    <property type="entry name" value="alpha/beta-Hydrolases"/>
    <property type="match status" value="1"/>
</dbReference>
<proteinExistence type="predicted"/>
<dbReference type="InterPro" id="IPR029058">
    <property type="entry name" value="AB_hydrolase_fold"/>
</dbReference>
<evidence type="ECO:0000313" key="3">
    <source>
        <dbReference type="EMBL" id="WNG48588.1"/>
    </source>
</evidence>
<dbReference type="InterPro" id="IPR050266">
    <property type="entry name" value="AB_hydrolase_sf"/>
</dbReference>
<dbReference type="EMBL" id="CP043494">
    <property type="protein sequence ID" value="WNG48588.1"/>
    <property type="molecule type" value="Genomic_DNA"/>
</dbReference>
<organism evidence="3 4">
    <name type="scientific">Archangium minus</name>
    <dbReference type="NCBI Taxonomy" id="83450"/>
    <lineage>
        <taxon>Bacteria</taxon>
        <taxon>Pseudomonadati</taxon>
        <taxon>Myxococcota</taxon>
        <taxon>Myxococcia</taxon>
        <taxon>Myxococcales</taxon>
        <taxon>Cystobacterineae</taxon>
        <taxon>Archangiaceae</taxon>
        <taxon>Archangium</taxon>
    </lineage>
</organism>
<keyword evidence="3" id="KW-0378">Hydrolase</keyword>
<dbReference type="Proteomes" id="UP001611383">
    <property type="component" value="Chromosome"/>
</dbReference>
<name>A0ABY9WZM6_9BACT</name>
<dbReference type="Gene3D" id="3.40.50.1820">
    <property type="entry name" value="alpha/beta hydrolase"/>
    <property type="match status" value="1"/>
</dbReference>
<dbReference type="InterPro" id="IPR000073">
    <property type="entry name" value="AB_hydrolase_1"/>
</dbReference>
<evidence type="ECO:0000313" key="4">
    <source>
        <dbReference type="Proteomes" id="UP001611383"/>
    </source>
</evidence>
<dbReference type="PANTHER" id="PTHR43798">
    <property type="entry name" value="MONOACYLGLYCEROL LIPASE"/>
    <property type="match status" value="1"/>
</dbReference>
<reference evidence="3 4" key="1">
    <citation type="submission" date="2019-08" db="EMBL/GenBank/DDBJ databases">
        <title>Archangium and Cystobacter genomes.</title>
        <authorList>
            <person name="Chen I.-C.K."/>
            <person name="Wielgoss S."/>
        </authorList>
    </citation>
    <scope>NUCLEOTIDE SEQUENCE [LARGE SCALE GENOMIC DNA]</scope>
    <source>
        <strain evidence="3 4">Cbm 6</strain>
    </source>
</reference>
<dbReference type="RefSeq" id="WP_395806233.1">
    <property type="nucleotide sequence ID" value="NZ_CP043494.1"/>
</dbReference>
<dbReference type="InterPro" id="IPR000639">
    <property type="entry name" value="Epox_hydrolase-like"/>
</dbReference>
<dbReference type="GO" id="GO:0016787">
    <property type="term" value="F:hydrolase activity"/>
    <property type="evidence" value="ECO:0007669"/>
    <property type="project" value="UniProtKB-KW"/>
</dbReference>
<feature type="region of interest" description="Disordered" evidence="1">
    <location>
        <begin position="282"/>
        <end position="302"/>
    </location>
</feature>
<sequence length="302" mass="33377">MSTFTTADGCNLDYHLAGSSSSERTLVLLHGWSQSRAMFDRVIPMLARHYRVVSYDQRGHGESGHPTHGARIARLARDLDELLTHLHIERADFLGHSMGASVLWSYLDLFGSAKVSSLIIVDQPSACTVLPWLDQTEAAKAGAILDFPGAEVFCKGFIGPDAASVRRNFLVSMLTKQISGEDLEWLYQENLKLDGGFGSRLLLDHLMQDWRDVLPRIDVPTLVLAGEVSHVNPASQRWSAEQIPGAQLRIFTAEEGGAHFAFFERPEPFAVALRSFLDAQPAPRHRLAPSQASRTPPRGALR</sequence>
<accession>A0ABY9WZM6</accession>